<evidence type="ECO:0000259" key="8">
    <source>
        <dbReference type="PROSITE" id="PS50048"/>
    </source>
</evidence>
<accession>A0A8E2JMS1</accession>
<feature type="compositionally biased region" description="Polar residues" evidence="7">
    <location>
        <begin position="88"/>
        <end position="100"/>
    </location>
</feature>
<feature type="domain" description="Zn(2)-C6 fungal-type" evidence="8">
    <location>
        <begin position="22"/>
        <end position="52"/>
    </location>
</feature>
<evidence type="ECO:0000256" key="1">
    <source>
        <dbReference type="ARBA" id="ARBA00004123"/>
    </source>
</evidence>
<dbReference type="GO" id="GO:0000981">
    <property type="term" value="F:DNA-binding transcription factor activity, RNA polymerase II-specific"/>
    <property type="evidence" value="ECO:0007669"/>
    <property type="project" value="InterPro"/>
</dbReference>
<dbReference type="EMBL" id="KV750843">
    <property type="protein sequence ID" value="OCL02954.1"/>
    <property type="molecule type" value="Genomic_DNA"/>
</dbReference>
<proteinExistence type="predicted"/>
<dbReference type="PANTHER" id="PTHR47338:SF3">
    <property type="entry name" value="C6 FINGER DOMAIN TRANSCRIPTION FACTOR DBAA-RELATED"/>
    <property type="match status" value="1"/>
</dbReference>
<dbReference type="InterPro" id="IPR050815">
    <property type="entry name" value="TF_fung"/>
</dbReference>
<evidence type="ECO:0000256" key="5">
    <source>
        <dbReference type="ARBA" id="ARBA00023163"/>
    </source>
</evidence>
<dbReference type="SMART" id="SM00066">
    <property type="entry name" value="GAL4"/>
    <property type="match status" value="1"/>
</dbReference>
<feature type="compositionally biased region" description="Polar residues" evidence="7">
    <location>
        <begin position="1"/>
        <end position="18"/>
    </location>
</feature>
<evidence type="ECO:0000256" key="2">
    <source>
        <dbReference type="ARBA" id="ARBA00022723"/>
    </source>
</evidence>
<dbReference type="InterPro" id="IPR036864">
    <property type="entry name" value="Zn2-C6_fun-type_DNA-bd_sf"/>
</dbReference>
<evidence type="ECO:0000313" key="10">
    <source>
        <dbReference type="Proteomes" id="UP000250140"/>
    </source>
</evidence>
<evidence type="ECO:0000256" key="3">
    <source>
        <dbReference type="ARBA" id="ARBA00023015"/>
    </source>
</evidence>
<dbReference type="Proteomes" id="UP000250140">
    <property type="component" value="Unassembled WGS sequence"/>
</dbReference>
<dbReference type="Pfam" id="PF04082">
    <property type="entry name" value="Fungal_trans"/>
    <property type="match status" value="1"/>
</dbReference>
<dbReference type="OrthoDB" id="3037908at2759"/>
<protein>
    <submittedName>
        <fullName evidence="9">Citrinin biosynthesis transcriptional activator CtnR</fullName>
    </submittedName>
</protein>
<reference evidence="9 10" key="1">
    <citation type="journal article" date="2016" name="Nat. Commun.">
        <title>Ectomycorrhizal ecology is imprinted in the genome of the dominant symbiotic fungus Cenococcum geophilum.</title>
        <authorList>
            <consortium name="DOE Joint Genome Institute"/>
            <person name="Peter M."/>
            <person name="Kohler A."/>
            <person name="Ohm R.A."/>
            <person name="Kuo A."/>
            <person name="Krutzmann J."/>
            <person name="Morin E."/>
            <person name="Arend M."/>
            <person name="Barry K.W."/>
            <person name="Binder M."/>
            <person name="Choi C."/>
            <person name="Clum A."/>
            <person name="Copeland A."/>
            <person name="Grisel N."/>
            <person name="Haridas S."/>
            <person name="Kipfer T."/>
            <person name="LaButti K."/>
            <person name="Lindquist E."/>
            <person name="Lipzen A."/>
            <person name="Maire R."/>
            <person name="Meier B."/>
            <person name="Mihaltcheva S."/>
            <person name="Molinier V."/>
            <person name="Murat C."/>
            <person name="Poggeler S."/>
            <person name="Quandt C.A."/>
            <person name="Sperisen C."/>
            <person name="Tritt A."/>
            <person name="Tisserant E."/>
            <person name="Crous P.W."/>
            <person name="Henrissat B."/>
            <person name="Nehls U."/>
            <person name="Egli S."/>
            <person name="Spatafora J.W."/>
            <person name="Grigoriev I.V."/>
            <person name="Martin F.M."/>
        </authorList>
    </citation>
    <scope>NUCLEOTIDE SEQUENCE [LARGE SCALE GENOMIC DNA]</scope>
    <source>
        <strain evidence="9 10">CBS 207.34</strain>
    </source>
</reference>
<comment type="subcellular location">
    <subcellularLocation>
        <location evidence="1">Nucleus</location>
    </subcellularLocation>
</comment>
<dbReference type="PROSITE" id="PS50048">
    <property type="entry name" value="ZN2_CY6_FUNGAL_2"/>
    <property type="match status" value="1"/>
</dbReference>
<keyword evidence="3" id="KW-0805">Transcription regulation</keyword>
<dbReference type="PROSITE" id="PS00463">
    <property type="entry name" value="ZN2_CY6_FUNGAL_1"/>
    <property type="match status" value="1"/>
</dbReference>
<keyword evidence="10" id="KW-1185">Reference proteome</keyword>
<dbReference type="Pfam" id="PF00172">
    <property type="entry name" value="Zn_clus"/>
    <property type="match status" value="1"/>
</dbReference>
<dbReference type="GO" id="GO:0006351">
    <property type="term" value="P:DNA-templated transcription"/>
    <property type="evidence" value="ECO:0007669"/>
    <property type="project" value="InterPro"/>
</dbReference>
<feature type="region of interest" description="Disordered" evidence="7">
    <location>
        <begin position="1"/>
        <end position="21"/>
    </location>
</feature>
<keyword evidence="2" id="KW-0479">Metal-binding</keyword>
<organism evidence="9 10">
    <name type="scientific">Glonium stellatum</name>
    <dbReference type="NCBI Taxonomy" id="574774"/>
    <lineage>
        <taxon>Eukaryota</taxon>
        <taxon>Fungi</taxon>
        <taxon>Dikarya</taxon>
        <taxon>Ascomycota</taxon>
        <taxon>Pezizomycotina</taxon>
        <taxon>Dothideomycetes</taxon>
        <taxon>Pleosporomycetidae</taxon>
        <taxon>Gloniales</taxon>
        <taxon>Gloniaceae</taxon>
        <taxon>Glonium</taxon>
    </lineage>
</organism>
<keyword evidence="6" id="KW-0539">Nucleus</keyword>
<keyword evidence="5" id="KW-0804">Transcription</keyword>
<dbReference type="PANTHER" id="PTHR47338">
    <property type="entry name" value="ZN(II)2CYS6 TRANSCRIPTION FACTOR (EUROFUNG)-RELATED"/>
    <property type="match status" value="1"/>
</dbReference>
<dbReference type="InterPro" id="IPR007219">
    <property type="entry name" value="XnlR_reg_dom"/>
</dbReference>
<dbReference type="SMART" id="SM00906">
    <property type="entry name" value="Fungal_trans"/>
    <property type="match status" value="1"/>
</dbReference>
<dbReference type="Gene3D" id="4.10.240.10">
    <property type="entry name" value="Zn(2)-C6 fungal-type DNA-binding domain"/>
    <property type="match status" value="1"/>
</dbReference>
<feature type="region of interest" description="Disordered" evidence="7">
    <location>
        <begin position="87"/>
        <end position="114"/>
    </location>
</feature>
<dbReference type="GO" id="GO:0003677">
    <property type="term" value="F:DNA binding"/>
    <property type="evidence" value="ECO:0007669"/>
    <property type="project" value="UniProtKB-KW"/>
</dbReference>
<keyword evidence="4" id="KW-0238">DNA-binding</keyword>
<dbReference type="CDD" id="cd00067">
    <property type="entry name" value="GAL4"/>
    <property type="match status" value="1"/>
</dbReference>
<dbReference type="SUPFAM" id="SSF57701">
    <property type="entry name" value="Zn2/Cys6 DNA-binding domain"/>
    <property type="match status" value="1"/>
</dbReference>
<dbReference type="GO" id="GO:0005634">
    <property type="term" value="C:nucleus"/>
    <property type="evidence" value="ECO:0007669"/>
    <property type="project" value="UniProtKB-SubCell"/>
</dbReference>
<evidence type="ECO:0000256" key="4">
    <source>
        <dbReference type="ARBA" id="ARBA00023125"/>
    </source>
</evidence>
<evidence type="ECO:0000256" key="6">
    <source>
        <dbReference type="ARBA" id="ARBA00023242"/>
    </source>
</evidence>
<evidence type="ECO:0000313" key="9">
    <source>
        <dbReference type="EMBL" id="OCL02954.1"/>
    </source>
</evidence>
<evidence type="ECO:0000256" key="7">
    <source>
        <dbReference type="SAM" id="MobiDB-lite"/>
    </source>
</evidence>
<dbReference type="AlphaFoldDB" id="A0A8E2JMS1"/>
<name>A0A8E2JMS1_9PEZI</name>
<sequence length="511" mass="59251">MNSPPNLGDKTLSSSRQRPGSACEECRRRKLRCDGKQPQCEVCFESGIPCVVNMPQSRRGPKKGHLKALQTRIETILDVSFNEAHPRVSQSIPDSNSESCSGDRFPEMRTPQPLGMPTNAYIPDLLRADLDQLYFDRVHIFVPILHQRQYFSWAKQATKTESRTCLQFAMWTMAASLSAQLEHIRDSLYRDTQQILESLELKDDNLEFTNIEHAQAWLLLAIYEFMRTNYQRGWMSAGRCFRLVQLMRLYEIDKQENWIKTEEKRRTFWMAYTLDRLINIRHEWPLTLNEQVISTRLPAPEEDFQRGQCIVPMGFLSEVITSSDSKYLSSFAECIILATICGRSLSHRQQSAVEHVYGEVSQHFWDQHQWLDTILTKRVQLISLKYPSASEHIDPMLLFVNMVAQTTILYHCKIMESISWQTDEYQTIIIGSKQRALSAAREIVSLTKILSQLSYFKIHPFTPLPLSLCADFFMTHQDLDESLPLQLQEVLEALRELTTVNNLAQTYCHDL</sequence>
<gene>
    <name evidence="9" type="ORF">AOQ84DRAFT_420947</name>
</gene>
<dbReference type="CDD" id="cd12148">
    <property type="entry name" value="fungal_TF_MHR"/>
    <property type="match status" value="1"/>
</dbReference>
<dbReference type="GO" id="GO:0008270">
    <property type="term" value="F:zinc ion binding"/>
    <property type="evidence" value="ECO:0007669"/>
    <property type="project" value="InterPro"/>
</dbReference>
<dbReference type="InterPro" id="IPR001138">
    <property type="entry name" value="Zn2Cys6_DnaBD"/>
</dbReference>